<feature type="compositionally biased region" description="Polar residues" evidence="17">
    <location>
        <begin position="118"/>
        <end position="127"/>
    </location>
</feature>
<comment type="similarity">
    <text evidence="3 16">Belongs to the DNA polymerase type-X family.</text>
</comment>
<dbReference type="Pfam" id="PF10391">
    <property type="entry name" value="DNA_pol_lambd_f"/>
    <property type="match status" value="1"/>
</dbReference>
<protein>
    <recommendedName>
        <fullName evidence="16">DNA polymerase</fullName>
        <ecNumber evidence="16">2.7.7.7</ecNumber>
    </recommendedName>
</protein>
<feature type="active site" description="Nucleophile; Schiff-base intermediate with DNA; for 5'-dRP lyase activity" evidence="15">
    <location>
        <position position="323"/>
    </location>
</feature>
<evidence type="ECO:0000256" key="11">
    <source>
        <dbReference type="ARBA" id="ARBA00023204"/>
    </source>
</evidence>
<comment type="cofactor">
    <cofactor evidence="1">
        <name>Mn(2+)</name>
        <dbReference type="ChEBI" id="CHEBI:29035"/>
    </cofactor>
</comment>
<dbReference type="InterPro" id="IPR043519">
    <property type="entry name" value="NT_sf"/>
</dbReference>
<evidence type="ECO:0000256" key="17">
    <source>
        <dbReference type="SAM" id="MobiDB-lite"/>
    </source>
</evidence>
<evidence type="ECO:0000259" key="18">
    <source>
        <dbReference type="PROSITE" id="PS50172"/>
    </source>
</evidence>
<keyword evidence="4" id="KW-0237">DNA synthesis</keyword>
<dbReference type="Gene3D" id="3.40.50.10190">
    <property type="entry name" value="BRCT domain"/>
    <property type="match status" value="1"/>
</dbReference>
<dbReference type="GO" id="GO:0003887">
    <property type="term" value="F:DNA-directed DNA polymerase activity"/>
    <property type="evidence" value="ECO:0007669"/>
    <property type="project" value="UniProtKB-UniRule"/>
</dbReference>
<evidence type="ECO:0000313" key="20">
    <source>
        <dbReference type="Proteomes" id="UP000095023"/>
    </source>
</evidence>
<dbReference type="Pfam" id="PF16589">
    <property type="entry name" value="BRCT_2"/>
    <property type="match status" value="1"/>
</dbReference>
<evidence type="ECO:0000256" key="15">
    <source>
        <dbReference type="PIRSR" id="PIRSR622312-50"/>
    </source>
</evidence>
<dbReference type="InterPro" id="IPR002054">
    <property type="entry name" value="DNA-dir_DNA_pol_X"/>
</dbReference>
<dbReference type="InterPro" id="IPR022312">
    <property type="entry name" value="DNA_pol_X"/>
</dbReference>
<keyword evidence="8" id="KW-0479">Metal-binding</keyword>
<dbReference type="Gene3D" id="1.10.150.110">
    <property type="entry name" value="DNA polymerase beta, N-terminal domain-like"/>
    <property type="match status" value="1"/>
</dbReference>
<evidence type="ECO:0000256" key="9">
    <source>
        <dbReference type="ARBA" id="ARBA00022763"/>
    </source>
</evidence>
<keyword evidence="20" id="KW-1185">Reference proteome</keyword>
<dbReference type="SMART" id="SM00483">
    <property type="entry name" value="POLXc"/>
    <property type="match status" value="1"/>
</dbReference>
<dbReference type="Gene3D" id="3.30.210.10">
    <property type="entry name" value="DNA polymerase, thumb domain"/>
    <property type="match status" value="1"/>
</dbReference>
<evidence type="ECO:0000256" key="2">
    <source>
        <dbReference type="ARBA" id="ARBA00004123"/>
    </source>
</evidence>
<comment type="catalytic activity">
    <reaction evidence="14 16">
        <text>DNA(n) + a 2'-deoxyribonucleoside 5'-triphosphate = DNA(n+1) + diphosphate</text>
        <dbReference type="Rhea" id="RHEA:22508"/>
        <dbReference type="Rhea" id="RHEA-COMP:17339"/>
        <dbReference type="Rhea" id="RHEA-COMP:17340"/>
        <dbReference type="ChEBI" id="CHEBI:33019"/>
        <dbReference type="ChEBI" id="CHEBI:61560"/>
        <dbReference type="ChEBI" id="CHEBI:173112"/>
        <dbReference type="EC" id="2.7.7.7"/>
    </reaction>
</comment>
<feature type="domain" description="BRCT" evidence="18">
    <location>
        <begin position="22"/>
        <end position="118"/>
    </location>
</feature>
<dbReference type="SUPFAM" id="SSF81585">
    <property type="entry name" value="PsbU/PolX domain-like"/>
    <property type="match status" value="1"/>
</dbReference>
<dbReference type="PROSITE" id="PS50172">
    <property type="entry name" value="BRCT"/>
    <property type="match status" value="1"/>
</dbReference>
<feature type="compositionally biased region" description="Polar residues" evidence="17">
    <location>
        <begin position="158"/>
        <end position="184"/>
    </location>
</feature>
<evidence type="ECO:0000256" key="4">
    <source>
        <dbReference type="ARBA" id="ARBA00022634"/>
    </source>
</evidence>
<feature type="region of interest" description="Disordered" evidence="17">
    <location>
        <begin position="118"/>
        <end position="184"/>
    </location>
</feature>
<dbReference type="SUPFAM" id="SSF81301">
    <property type="entry name" value="Nucleotidyltransferase"/>
    <property type="match status" value="1"/>
</dbReference>
<keyword evidence="12" id="KW-0456">Lyase</keyword>
<evidence type="ECO:0000313" key="19">
    <source>
        <dbReference type="EMBL" id="ODV92516.1"/>
    </source>
</evidence>
<keyword evidence="10 16" id="KW-0239">DNA-directed DNA polymerase</keyword>
<keyword evidence="11 16" id="KW-0234">DNA repair</keyword>
<dbReference type="Proteomes" id="UP000095023">
    <property type="component" value="Unassembled WGS sequence"/>
</dbReference>
<dbReference type="Gene3D" id="1.10.150.20">
    <property type="entry name" value="5' to 3' exonuclease, C-terminal subdomain"/>
    <property type="match status" value="1"/>
</dbReference>
<dbReference type="InterPro" id="IPR029398">
    <property type="entry name" value="PolB_thumb"/>
</dbReference>
<evidence type="ECO:0000256" key="16">
    <source>
        <dbReference type="RuleBase" id="RU366014"/>
    </source>
</evidence>
<dbReference type="EMBL" id="KV453841">
    <property type="protein sequence ID" value="ODV92516.1"/>
    <property type="molecule type" value="Genomic_DNA"/>
</dbReference>
<proteinExistence type="inferred from homology"/>
<evidence type="ECO:0000256" key="10">
    <source>
        <dbReference type="ARBA" id="ARBA00022932"/>
    </source>
</evidence>
<dbReference type="Pfam" id="PF14716">
    <property type="entry name" value="HHH_8"/>
    <property type="match status" value="1"/>
</dbReference>
<dbReference type="InterPro" id="IPR018944">
    <property type="entry name" value="DNA_pol_lambd_fingers_domain"/>
</dbReference>
<dbReference type="SUPFAM" id="SSF47802">
    <property type="entry name" value="DNA polymerase beta, N-terminal domain-like"/>
    <property type="match status" value="1"/>
</dbReference>
<comment type="subcellular location">
    <subcellularLocation>
        <location evidence="2 16">Nucleus</location>
    </subcellularLocation>
</comment>
<reference evidence="20" key="1">
    <citation type="submission" date="2016-02" db="EMBL/GenBank/DDBJ databases">
        <title>Comparative genomics of biotechnologically important yeasts.</title>
        <authorList>
            <consortium name="DOE Joint Genome Institute"/>
            <person name="Riley R."/>
            <person name="Haridas S."/>
            <person name="Wolfe K.H."/>
            <person name="Lopes M.R."/>
            <person name="Hittinger C.T."/>
            <person name="Goker M."/>
            <person name="Salamov A."/>
            <person name="Wisecaver J."/>
            <person name="Long T.M."/>
            <person name="Aerts A.L."/>
            <person name="Barry K."/>
            <person name="Choi C."/>
            <person name="Clum A."/>
            <person name="Coughlan A.Y."/>
            <person name="Deshpande S."/>
            <person name="Douglass A.P."/>
            <person name="Hanson S.J."/>
            <person name="Klenk H.-P."/>
            <person name="Labutti K."/>
            <person name="Lapidus A."/>
            <person name="Lindquist E."/>
            <person name="Lipzen A."/>
            <person name="Meier-Kolthoff J.P."/>
            <person name="Ohm R.A."/>
            <person name="Otillar R.P."/>
            <person name="Pangilinan J."/>
            <person name="Peng Y."/>
            <person name="Rokas A."/>
            <person name="Rosa C.A."/>
            <person name="Scheuner C."/>
            <person name="Sibirny A.A."/>
            <person name="Slot J.C."/>
            <person name="Stielow J.B."/>
            <person name="Sun H."/>
            <person name="Kurtzman C.P."/>
            <person name="Blackwell M."/>
            <person name="Jeffries T.W."/>
            <person name="Grigoriev I.V."/>
        </authorList>
    </citation>
    <scope>NUCLEOTIDE SEQUENCE [LARGE SCALE GENOMIC DNA]</scope>
    <source>
        <strain evidence="20">NRRL Y-17796</strain>
    </source>
</reference>
<keyword evidence="7" id="KW-0235">DNA replication</keyword>
<dbReference type="InterPro" id="IPR010996">
    <property type="entry name" value="HHH_MUS81"/>
</dbReference>
<dbReference type="InterPro" id="IPR027421">
    <property type="entry name" value="DNA_pol_lamdba_lyase_dom_sf"/>
</dbReference>
<comment type="function">
    <text evidence="16">DNA polymerase that functions in several pathways of DNA repair. Involved in base excision repair (BER) responsible for repair of lesions that give rise to abasic (AP) sites in DNA. Also contributes to DNA double-strand break repair by non-homologous end joining and homologous recombination. Has both template-dependent and template-independent (terminal transferase) DNA polymerase activities. Has also a 5'-deoxyribose-5-phosphate lyase (dRP lyase) activity.</text>
</comment>
<dbReference type="OrthoDB" id="205514at2759"/>
<accession>A0A1E4TL72</accession>
<dbReference type="GO" id="GO:0046872">
    <property type="term" value="F:metal ion binding"/>
    <property type="evidence" value="ECO:0007669"/>
    <property type="project" value="UniProtKB-UniRule"/>
</dbReference>
<dbReference type="Pfam" id="PF14792">
    <property type="entry name" value="DNA_pol_B_palm"/>
    <property type="match status" value="1"/>
</dbReference>
<evidence type="ECO:0000256" key="5">
    <source>
        <dbReference type="ARBA" id="ARBA00022679"/>
    </source>
</evidence>
<evidence type="ECO:0000256" key="8">
    <source>
        <dbReference type="ARBA" id="ARBA00022723"/>
    </source>
</evidence>
<dbReference type="PRINTS" id="PR00870">
    <property type="entry name" value="DNAPOLXBETA"/>
</dbReference>
<keyword evidence="13 16" id="KW-0539">Nucleus</keyword>
<dbReference type="GO" id="GO:0006303">
    <property type="term" value="P:double-strand break repair via nonhomologous end joining"/>
    <property type="evidence" value="ECO:0007669"/>
    <property type="project" value="TreeGrafter"/>
</dbReference>
<dbReference type="InterPro" id="IPR036420">
    <property type="entry name" value="BRCT_dom_sf"/>
</dbReference>
<organism evidence="19 20">
    <name type="scientific">Tortispora caseinolytica NRRL Y-17796</name>
    <dbReference type="NCBI Taxonomy" id="767744"/>
    <lineage>
        <taxon>Eukaryota</taxon>
        <taxon>Fungi</taxon>
        <taxon>Dikarya</taxon>
        <taxon>Ascomycota</taxon>
        <taxon>Saccharomycotina</taxon>
        <taxon>Trigonopsidomycetes</taxon>
        <taxon>Trigonopsidales</taxon>
        <taxon>Trigonopsidaceae</taxon>
        <taxon>Tortispora</taxon>
    </lineage>
</organism>
<keyword evidence="9 16" id="KW-0227">DNA damage</keyword>
<dbReference type="PRINTS" id="PR00869">
    <property type="entry name" value="DNAPOLX"/>
</dbReference>
<evidence type="ECO:0000256" key="1">
    <source>
        <dbReference type="ARBA" id="ARBA00001936"/>
    </source>
</evidence>
<evidence type="ECO:0000256" key="12">
    <source>
        <dbReference type="ARBA" id="ARBA00023239"/>
    </source>
</evidence>
<sequence>MPSDTVGTKASKPIDCDDVHSNDHQLFSESTFFFVPNSFKDKRKRTLKDRIQQYGGKVTNKFSDQVNYVLAAPGRTVADVLEYLDIREPPGNLSIISETWPPECISYGKLLNTNDFRLSDKTITSPPTKRKQSEPDAELLSSQKKQHKTQKAEKVDSMDSTIETQSTDTKGSDTQYSGEHNFSQNDNSLLQFSRLDSLQRHAREYLSDADSDSGFSYDSDSSEAILDNEFYQSNNKNKDVKRRIWIESFLELENVPDHVNHPANDETVVVLSLLERYYQSIGDRWRALAYHRASTSVAAQTVPITSAKQAKELDGVGQKIAEKIENIANHQSEKVIGSIIDKDKMEVLELFQKIHGVGPSIAMKWYNEGCRTLDDIKQRSDLSAAQQVGIRYFDELVLRIPRAEVKNHYAFIKGEAAKLDASIDALCMGSYRRGESTSGDIDIILTKDGMSLEDLQAFRSELVTRLHTCGYIIEILSDPEHTRGTFMSIVRLKSCKHYRRLDILCVPGENIGAALIYYTGNIMFQRAIKMVALKMGYILTTDGLYDRKKYVTAKHASRQERSQYSKEDYGLIESKSEKKIFEILDIRYREPSERSNL</sequence>
<dbReference type="GO" id="GO:0016829">
    <property type="term" value="F:lyase activity"/>
    <property type="evidence" value="ECO:0007669"/>
    <property type="project" value="UniProtKB-KW"/>
</dbReference>
<evidence type="ECO:0000256" key="6">
    <source>
        <dbReference type="ARBA" id="ARBA00022695"/>
    </source>
</evidence>
<dbReference type="InterPro" id="IPR028207">
    <property type="entry name" value="DNA_pol_B_palm_palm"/>
</dbReference>
<dbReference type="GO" id="GO:0005634">
    <property type="term" value="C:nucleus"/>
    <property type="evidence" value="ECO:0007669"/>
    <property type="project" value="UniProtKB-SubCell"/>
</dbReference>
<dbReference type="AlphaFoldDB" id="A0A1E4TL72"/>
<dbReference type="InterPro" id="IPR037160">
    <property type="entry name" value="DNA_Pol_thumb_sf"/>
</dbReference>
<keyword evidence="5 16" id="KW-0808">Transferase</keyword>
<dbReference type="InterPro" id="IPR001357">
    <property type="entry name" value="BRCT_dom"/>
</dbReference>
<evidence type="ECO:0000256" key="14">
    <source>
        <dbReference type="ARBA" id="ARBA00049244"/>
    </source>
</evidence>
<gene>
    <name evidence="19" type="ORF">CANCADRAFT_1110</name>
</gene>
<dbReference type="PANTHER" id="PTHR11276">
    <property type="entry name" value="DNA POLYMERASE TYPE-X FAMILY MEMBER"/>
    <property type="match status" value="1"/>
</dbReference>
<dbReference type="InterPro" id="IPR002008">
    <property type="entry name" value="DNA_pol_X_beta-like"/>
</dbReference>
<name>A0A1E4TL72_9ASCO</name>
<evidence type="ECO:0000256" key="3">
    <source>
        <dbReference type="ARBA" id="ARBA00008323"/>
    </source>
</evidence>
<dbReference type="SUPFAM" id="SSF52113">
    <property type="entry name" value="BRCT domain"/>
    <property type="match status" value="1"/>
</dbReference>
<dbReference type="FunFam" id="1.10.150.20:FF:000010">
    <property type="entry name" value="DNA polymerase lambda"/>
    <property type="match status" value="1"/>
</dbReference>
<evidence type="ECO:0000256" key="13">
    <source>
        <dbReference type="ARBA" id="ARBA00023242"/>
    </source>
</evidence>
<dbReference type="Pfam" id="PF14791">
    <property type="entry name" value="DNA_pol_B_thumb"/>
    <property type="match status" value="1"/>
</dbReference>
<dbReference type="Gene3D" id="3.30.460.10">
    <property type="entry name" value="Beta Polymerase, domain 2"/>
    <property type="match status" value="1"/>
</dbReference>
<dbReference type="EC" id="2.7.7.7" evidence="16"/>
<dbReference type="PANTHER" id="PTHR11276:SF28">
    <property type="entry name" value="DNA POLYMERASE LAMBDA"/>
    <property type="match status" value="1"/>
</dbReference>
<keyword evidence="6 16" id="KW-0548">Nucleotidyltransferase</keyword>
<evidence type="ECO:0000256" key="7">
    <source>
        <dbReference type="ARBA" id="ARBA00022705"/>
    </source>
</evidence>
<dbReference type="CDD" id="cd00141">
    <property type="entry name" value="NT_POLXc"/>
    <property type="match status" value="1"/>
</dbReference>
<dbReference type="GO" id="GO:0003677">
    <property type="term" value="F:DNA binding"/>
    <property type="evidence" value="ECO:0007669"/>
    <property type="project" value="UniProtKB-UniRule"/>
</dbReference>